<dbReference type="Proteomes" id="UP001519342">
    <property type="component" value="Unassembled WGS sequence"/>
</dbReference>
<reference evidence="1 2" key="1">
    <citation type="submission" date="2021-03" db="EMBL/GenBank/DDBJ databases">
        <title>Genomic Encyclopedia of Type Strains, Phase IV (KMG-IV): sequencing the most valuable type-strain genomes for metagenomic binning, comparative biology and taxonomic classification.</title>
        <authorList>
            <person name="Goeker M."/>
        </authorList>
    </citation>
    <scope>NUCLEOTIDE SEQUENCE [LARGE SCALE GENOMIC DNA]</scope>
    <source>
        <strain evidence="1 2">DSM 24004</strain>
    </source>
</reference>
<comment type="caution">
    <text evidence="1">The sequence shown here is derived from an EMBL/GenBank/DDBJ whole genome shotgun (WGS) entry which is preliminary data.</text>
</comment>
<sequence>MFDEFINNMPENTYTYEREINIKNIDDKLINSINDDIFKGEDVIKNIVINFTDELNIKAIITVDKFLDNDEINNLKSDIAKIFEIDTGNVEINI</sequence>
<evidence type="ECO:0000313" key="2">
    <source>
        <dbReference type="Proteomes" id="UP001519342"/>
    </source>
</evidence>
<keyword evidence="2" id="KW-1185">Reference proteome</keyword>
<name>A0ABS4GCN9_9FIRM</name>
<gene>
    <name evidence="1" type="ORF">J2Z76_001286</name>
</gene>
<dbReference type="EMBL" id="JAGGKS010000003">
    <property type="protein sequence ID" value="MBP1925427.1"/>
    <property type="molecule type" value="Genomic_DNA"/>
</dbReference>
<protein>
    <submittedName>
        <fullName evidence="1">Uncharacterized protein</fullName>
    </submittedName>
</protein>
<dbReference type="RefSeq" id="WP_209511165.1">
    <property type="nucleotide sequence ID" value="NZ_JAGGKS010000003.1"/>
</dbReference>
<evidence type="ECO:0000313" key="1">
    <source>
        <dbReference type="EMBL" id="MBP1925427.1"/>
    </source>
</evidence>
<organism evidence="1 2">
    <name type="scientific">Sedimentibacter acidaminivorans</name>
    <dbReference type="NCBI Taxonomy" id="913099"/>
    <lineage>
        <taxon>Bacteria</taxon>
        <taxon>Bacillati</taxon>
        <taxon>Bacillota</taxon>
        <taxon>Tissierellia</taxon>
        <taxon>Sedimentibacter</taxon>
    </lineage>
</organism>
<accession>A0ABS4GCN9</accession>
<proteinExistence type="predicted"/>